<feature type="domain" description="TRF2/HOY1 PH-like" evidence="3">
    <location>
        <begin position="244"/>
        <end position="355"/>
    </location>
</feature>
<feature type="region of interest" description="Disordered" evidence="1">
    <location>
        <begin position="393"/>
        <end position="414"/>
    </location>
</feature>
<reference evidence="4 5" key="1">
    <citation type="submission" date="2021-05" db="EMBL/GenBank/DDBJ databases">
        <title>Genome Assembly of Synthetic Allotetraploid Brassica napus Reveals Homoeologous Exchanges between Subgenomes.</title>
        <authorList>
            <person name="Davis J.T."/>
        </authorList>
    </citation>
    <scope>NUCLEOTIDE SEQUENCE [LARGE SCALE GENOMIC DNA]</scope>
    <source>
        <strain evidence="5">cv. Da-Ae</strain>
        <tissue evidence="4">Seedling</tissue>
    </source>
</reference>
<feature type="compositionally biased region" description="Polar residues" evidence="1">
    <location>
        <begin position="397"/>
        <end position="406"/>
    </location>
</feature>
<evidence type="ECO:0000256" key="2">
    <source>
        <dbReference type="SAM" id="Phobius"/>
    </source>
</evidence>
<feature type="region of interest" description="Disordered" evidence="1">
    <location>
        <begin position="957"/>
        <end position="977"/>
    </location>
</feature>
<feature type="domain" description="TRF2/HOY1 PH-like" evidence="3">
    <location>
        <begin position="807"/>
        <end position="918"/>
    </location>
</feature>
<feature type="transmembrane region" description="Helical" evidence="2">
    <location>
        <begin position="89"/>
        <end position="110"/>
    </location>
</feature>
<dbReference type="InterPro" id="IPR057939">
    <property type="entry name" value="TRF2_HOY1_PH"/>
</dbReference>
<name>A0ABQ8C6Q1_BRANA</name>
<sequence length="1128" mass="126813">MLIALIWKFDFSAFMPIGTINHQDHFKLQSQAISHTYNSWKLGEIIATGVVLGSYLAIMTVIFSLVAHKTEFFSETFGVKSIRNRSWSFVERAGALLMIAFLIAQLFAMVTGKVWLNLVKNKIAFTTKKDFNKEEREAQWAFTDEIEESKTGVQVTVKLEIVEDFLEEENGPANKRSKLWSNGTSVSLIPPNLLDEPSPLGLSLRKSPSLQDLIQMRLSQSVKKETIANASSLVGTVEKLKASNFPATVLRIGQWEYKSRYEGDLVAKCYFAKHKLVWEVLEQGLKSKIEIQWSDIMALKASCPEDEPGTRPLFYRETNPQPRKHTLWQATSDFTDGQASMNRQHFLQCLPGILNKHIEKLLQCDHRLFCLSQEPEMNFDTLFSDTRQSIFEDPSVSGAQSSSEHMSLSHDALSPSSVMDARAIEGGVGARNWNQIHQSISMNDFLAFLSDQANCENNPEFEDMKQLLLSDTQTETSDEKSVMSKVNSFYNLLETAANDGKEIGLDNNNNSNKRHNKTEEGSIVLDHASSSMSRKDSFTDLLAHLPRITSLPKFLFNISEEDGTINHQDHFKLQSQAISHTYNSWKLGEIIATGVVLGSYLAIMTETFGVKSIRNISIISQALIFVTRSGSWSFVERAGALLMIAFLIAQLFAMVTGKVWLNLVKNKIAFTTKKDFNKEEREAQWAVAQRTLQGLGSCTHSRGILLMKSRNLRPASKLPVKLEIVEDFLEEENGPANKRSKLWSNGTSVSLIPPNLLDEPSPLGLSLRKSPSLQDLIQMRLSQSVKKETIANASSLVGTVEKLKASNFPATVLRIGQWEYKSRYEGDLVAKCYFAKHKLVWEVLEQGLKSKIEIQWSDIMALKASCPEDEPGTRPLFYRETNPQPRKHTLWQATSDFTDGQASMNRQHFLQCLPGILNKHIEKLLQCDHRLFCLSQEPEMNFDTLFSDTRQSIFEDPSVSGAQSSSEHMSLSHDALSPSSVMDARAIEGGVGARNWNQIHQSISMNDFLAFLSDQANCENNPEFEDMKQLLLSDTQTETSDEKSVMSKVNSFYNLLETAANDGKEIGLDNNNNSNKRHNKTEEGSIVLDHASSSMSRKDSFTDLLAHLPRITSLPKFLFNISEEDGDA</sequence>
<comment type="caution">
    <text evidence="4">The sequence shown here is derived from an EMBL/GenBank/DDBJ whole genome shotgun (WGS) entry which is preliminary data.</text>
</comment>
<keyword evidence="2" id="KW-1133">Transmembrane helix</keyword>
<dbReference type="Gene3D" id="1.20.1110.10">
    <property type="entry name" value="Calcium-transporting ATPase, transmembrane domain"/>
    <property type="match status" value="2"/>
</dbReference>
<keyword evidence="5" id="KW-1185">Reference proteome</keyword>
<organism evidence="4 5">
    <name type="scientific">Brassica napus</name>
    <name type="common">Rape</name>
    <dbReference type="NCBI Taxonomy" id="3708"/>
    <lineage>
        <taxon>Eukaryota</taxon>
        <taxon>Viridiplantae</taxon>
        <taxon>Streptophyta</taxon>
        <taxon>Embryophyta</taxon>
        <taxon>Tracheophyta</taxon>
        <taxon>Spermatophyta</taxon>
        <taxon>Magnoliopsida</taxon>
        <taxon>eudicotyledons</taxon>
        <taxon>Gunneridae</taxon>
        <taxon>Pentapetalae</taxon>
        <taxon>rosids</taxon>
        <taxon>malvids</taxon>
        <taxon>Brassicales</taxon>
        <taxon>Brassicaceae</taxon>
        <taxon>Brassiceae</taxon>
        <taxon>Brassica</taxon>
    </lineage>
</organism>
<evidence type="ECO:0000256" key="1">
    <source>
        <dbReference type="SAM" id="MobiDB-lite"/>
    </source>
</evidence>
<dbReference type="PANTHER" id="PTHR33494:SF27">
    <property type="entry name" value="ATP-DEPENDENT DNA HELICASE"/>
    <property type="match status" value="1"/>
</dbReference>
<dbReference type="PANTHER" id="PTHR33494">
    <property type="entry name" value="OS02G0793800 PROTEIN"/>
    <property type="match status" value="1"/>
</dbReference>
<dbReference type="Pfam" id="PF24818">
    <property type="entry name" value="PH_TRF2_HOY1"/>
    <property type="match status" value="2"/>
</dbReference>
<protein>
    <recommendedName>
        <fullName evidence="3">TRF2/HOY1 PH-like domain-containing protein</fullName>
    </recommendedName>
</protein>
<accession>A0ABQ8C6Q1</accession>
<feature type="transmembrane region" description="Helical" evidence="2">
    <location>
        <begin position="45"/>
        <end position="68"/>
    </location>
</feature>
<evidence type="ECO:0000313" key="4">
    <source>
        <dbReference type="EMBL" id="KAH0912759.1"/>
    </source>
</evidence>
<evidence type="ECO:0000313" key="5">
    <source>
        <dbReference type="Proteomes" id="UP000824890"/>
    </source>
</evidence>
<dbReference type="Proteomes" id="UP000824890">
    <property type="component" value="Unassembled WGS sequence"/>
</dbReference>
<gene>
    <name evidence="4" type="ORF">HID58_036080</name>
</gene>
<keyword evidence="2" id="KW-0472">Membrane</keyword>
<evidence type="ECO:0000259" key="3">
    <source>
        <dbReference type="Pfam" id="PF24818"/>
    </source>
</evidence>
<keyword evidence="2" id="KW-0812">Transmembrane</keyword>
<dbReference type="EMBL" id="JAGKQM010000009">
    <property type="protein sequence ID" value="KAH0912759.1"/>
    <property type="molecule type" value="Genomic_DNA"/>
</dbReference>
<proteinExistence type="predicted"/>
<feature type="compositionally biased region" description="Polar residues" evidence="1">
    <location>
        <begin position="960"/>
        <end position="969"/>
    </location>
</feature>